<dbReference type="Proteomes" id="UP000054321">
    <property type="component" value="Unassembled WGS sequence"/>
</dbReference>
<dbReference type="InParanoid" id="A0A0C3H9R4"/>
<organism evidence="7 8">
    <name type="scientific">Oidiodendron maius (strain Zn)</name>
    <dbReference type="NCBI Taxonomy" id="913774"/>
    <lineage>
        <taxon>Eukaryota</taxon>
        <taxon>Fungi</taxon>
        <taxon>Dikarya</taxon>
        <taxon>Ascomycota</taxon>
        <taxon>Pezizomycotina</taxon>
        <taxon>Leotiomycetes</taxon>
        <taxon>Leotiomycetes incertae sedis</taxon>
        <taxon>Myxotrichaceae</taxon>
        <taxon>Oidiodendron</taxon>
    </lineage>
</organism>
<reference evidence="8" key="2">
    <citation type="submission" date="2015-01" db="EMBL/GenBank/DDBJ databases">
        <title>Evolutionary Origins and Diversification of the Mycorrhizal Mutualists.</title>
        <authorList>
            <consortium name="DOE Joint Genome Institute"/>
            <consortium name="Mycorrhizal Genomics Consortium"/>
            <person name="Kohler A."/>
            <person name="Kuo A."/>
            <person name="Nagy L.G."/>
            <person name="Floudas D."/>
            <person name="Copeland A."/>
            <person name="Barry K.W."/>
            <person name="Cichocki N."/>
            <person name="Veneault-Fourrey C."/>
            <person name="LaButti K."/>
            <person name="Lindquist E.A."/>
            <person name="Lipzen A."/>
            <person name="Lundell T."/>
            <person name="Morin E."/>
            <person name="Murat C."/>
            <person name="Riley R."/>
            <person name="Ohm R."/>
            <person name="Sun H."/>
            <person name="Tunlid A."/>
            <person name="Henrissat B."/>
            <person name="Grigoriev I.V."/>
            <person name="Hibbett D.S."/>
            <person name="Martin F."/>
        </authorList>
    </citation>
    <scope>NUCLEOTIDE SEQUENCE [LARGE SCALE GENOMIC DNA]</scope>
    <source>
        <strain evidence="8">Zn</strain>
    </source>
</reference>
<keyword evidence="6" id="KW-0539">Nucleus</keyword>
<evidence type="ECO:0000256" key="3">
    <source>
        <dbReference type="ARBA" id="ARBA00023015"/>
    </source>
</evidence>
<dbReference type="AlphaFoldDB" id="A0A0C3H9R4"/>
<dbReference type="PANTHER" id="PTHR36206">
    <property type="entry name" value="ASPERCRYPTIN BIOSYNTHESIS CLUSTER-SPECIFIC TRANSCRIPTION REGULATOR ATNN-RELATED"/>
    <property type="match status" value="1"/>
</dbReference>
<keyword evidence="1" id="KW-0479">Metal-binding</keyword>
<evidence type="ECO:0000256" key="6">
    <source>
        <dbReference type="ARBA" id="ARBA00023242"/>
    </source>
</evidence>
<evidence type="ECO:0000313" key="7">
    <source>
        <dbReference type="EMBL" id="KIM99999.1"/>
    </source>
</evidence>
<dbReference type="STRING" id="913774.A0A0C3H9R4"/>
<dbReference type="GO" id="GO:0003677">
    <property type="term" value="F:DNA binding"/>
    <property type="evidence" value="ECO:0007669"/>
    <property type="project" value="UniProtKB-KW"/>
</dbReference>
<dbReference type="PANTHER" id="PTHR36206:SF4">
    <property type="entry name" value="HYPOTHETICAL CONSERVED PROTEIN (EUROFUNG)-RELATED"/>
    <property type="match status" value="1"/>
</dbReference>
<evidence type="ECO:0000313" key="8">
    <source>
        <dbReference type="Proteomes" id="UP000054321"/>
    </source>
</evidence>
<gene>
    <name evidence="7" type="ORF">OIDMADRAFT_30368</name>
</gene>
<keyword evidence="3" id="KW-0805">Transcription regulation</keyword>
<dbReference type="GO" id="GO:0046872">
    <property type="term" value="F:metal ion binding"/>
    <property type="evidence" value="ECO:0007669"/>
    <property type="project" value="UniProtKB-KW"/>
</dbReference>
<dbReference type="EMBL" id="KN832878">
    <property type="protein sequence ID" value="KIM99999.1"/>
    <property type="molecule type" value="Genomic_DNA"/>
</dbReference>
<dbReference type="HOGENOM" id="CLU_1321244_0_0_1"/>
<dbReference type="InterPro" id="IPR052360">
    <property type="entry name" value="Transcr_Regulatory_Proteins"/>
</dbReference>
<keyword evidence="4" id="KW-0238">DNA-binding</keyword>
<sequence>MTYTDSSPLKDHKFASKHGSSIVADMPEIFSDFDEANRYWDLVMWRNHHFIHSAIATANGNADIHSSTSASSKIDLRAGIGSLIRSFYNSDRFPILQTEHSLYSNEISRWQSAFKPFLSPTNGRIHGGAAILQMHSISTQITLDLLVAGEDTLNRHTDKFQNILYLARSGIIGPGQESFNMDLGIIPSLYVILGNCHDLVLQREGHIL</sequence>
<evidence type="ECO:0000256" key="4">
    <source>
        <dbReference type="ARBA" id="ARBA00023125"/>
    </source>
</evidence>
<keyword evidence="5" id="KW-0804">Transcription</keyword>
<proteinExistence type="predicted"/>
<accession>A0A0C3H9R4</accession>
<keyword evidence="2" id="KW-0862">Zinc</keyword>
<evidence type="ECO:0000256" key="1">
    <source>
        <dbReference type="ARBA" id="ARBA00022723"/>
    </source>
</evidence>
<protein>
    <submittedName>
        <fullName evidence="7">Uncharacterized protein</fullName>
    </submittedName>
</protein>
<keyword evidence="8" id="KW-1185">Reference proteome</keyword>
<evidence type="ECO:0000256" key="5">
    <source>
        <dbReference type="ARBA" id="ARBA00023163"/>
    </source>
</evidence>
<name>A0A0C3H9R4_OIDMZ</name>
<reference evidence="7 8" key="1">
    <citation type="submission" date="2014-04" db="EMBL/GenBank/DDBJ databases">
        <authorList>
            <consortium name="DOE Joint Genome Institute"/>
            <person name="Kuo A."/>
            <person name="Martino E."/>
            <person name="Perotto S."/>
            <person name="Kohler A."/>
            <person name="Nagy L.G."/>
            <person name="Floudas D."/>
            <person name="Copeland A."/>
            <person name="Barry K.W."/>
            <person name="Cichocki N."/>
            <person name="Veneault-Fourrey C."/>
            <person name="LaButti K."/>
            <person name="Lindquist E.A."/>
            <person name="Lipzen A."/>
            <person name="Lundell T."/>
            <person name="Morin E."/>
            <person name="Murat C."/>
            <person name="Sun H."/>
            <person name="Tunlid A."/>
            <person name="Henrissat B."/>
            <person name="Grigoriev I.V."/>
            <person name="Hibbett D.S."/>
            <person name="Martin F."/>
            <person name="Nordberg H.P."/>
            <person name="Cantor M.N."/>
            <person name="Hua S.X."/>
        </authorList>
    </citation>
    <scope>NUCLEOTIDE SEQUENCE [LARGE SCALE GENOMIC DNA]</scope>
    <source>
        <strain evidence="7 8">Zn</strain>
    </source>
</reference>
<evidence type="ECO:0000256" key="2">
    <source>
        <dbReference type="ARBA" id="ARBA00022833"/>
    </source>
</evidence>